<protein>
    <recommendedName>
        <fullName evidence="2">GAT domain-containing protein</fullName>
    </recommendedName>
</protein>
<organism evidence="3 4">
    <name type="scientific">Thielaviopsis punctulata</name>
    <dbReference type="NCBI Taxonomy" id="72032"/>
    <lineage>
        <taxon>Eukaryota</taxon>
        <taxon>Fungi</taxon>
        <taxon>Dikarya</taxon>
        <taxon>Ascomycota</taxon>
        <taxon>Pezizomycotina</taxon>
        <taxon>Sordariomycetes</taxon>
        <taxon>Hypocreomycetidae</taxon>
        <taxon>Microascales</taxon>
        <taxon>Ceratocystidaceae</taxon>
        <taxon>Thielaviopsis</taxon>
    </lineage>
</organism>
<dbReference type="OrthoDB" id="5393057at2759"/>
<dbReference type="InterPro" id="IPR038425">
    <property type="entry name" value="GAT_sf"/>
</dbReference>
<reference evidence="3 4" key="1">
    <citation type="submission" date="2015-03" db="EMBL/GenBank/DDBJ databases">
        <authorList>
            <person name="Radwan O."/>
            <person name="Al-Naeli F.A."/>
            <person name="Rendon G.A."/>
            <person name="Fields C."/>
        </authorList>
    </citation>
    <scope>NUCLEOTIDE SEQUENCE [LARGE SCALE GENOMIC DNA]</scope>
    <source>
        <strain evidence="3">CR-DP1</strain>
    </source>
</reference>
<dbReference type="Proteomes" id="UP000033483">
    <property type="component" value="Unassembled WGS sequence"/>
</dbReference>
<feature type="domain" description="GAT" evidence="2">
    <location>
        <begin position="266"/>
        <end position="355"/>
    </location>
</feature>
<evidence type="ECO:0000259" key="2">
    <source>
        <dbReference type="PROSITE" id="PS50909"/>
    </source>
</evidence>
<dbReference type="InterPro" id="IPR004152">
    <property type="entry name" value="GAT_dom"/>
</dbReference>
<feature type="region of interest" description="Disordered" evidence="1">
    <location>
        <begin position="63"/>
        <end position="83"/>
    </location>
</feature>
<dbReference type="PROSITE" id="PS50909">
    <property type="entry name" value="GAT"/>
    <property type="match status" value="1"/>
</dbReference>
<dbReference type="GO" id="GO:0043130">
    <property type="term" value="F:ubiquitin binding"/>
    <property type="evidence" value="ECO:0007669"/>
    <property type="project" value="InterPro"/>
</dbReference>
<dbReference type="Pfam" id="PF03127">
    <property type="entry name" value="GAT"/>
    <property type="match status" value="1"/>
</dbReference>
<dbReference type="GO" id="GO:0035091">
    <property type="term" value="F:phosphatidylinositol binding"/>
    <property type="evidence" value="ECO:0007669"/>
    <property type="project" value="InterPro"/>
</dbReference>
<feature type="region of interest" description="Disordered" evidence="1">
    <location>
        <begin position="405"/>
        <end position="474"/>
    </location>
</feature>
<evidence type="ECO:0000313" key="4">
    <source>
        <dbReference type="Proteomes" id="UP000033483"/>
    </source>
</evidence>
<dbReference type="Gene3D" id="1.20.58.160">
    <property type="match status" value="1"/>
</dbReference>
<name>A0A0F4Z7P9_9PEZI</name>
<feature type="region of interest" description="Disordered" evidence="1">
    <location>
        <begin position="1"/>
        <end position="28"/>
    </location>
</feature>
<evidence type="ECO:0000313" key="3">
    <source>
        <dbReference type="EMBL" id="KKA26355.1"/>
    </source>
</evidence>
<gene>
    <name evidence="3" type="ORF">TD95_003835</name>
</gene>
<evidence type="ECO:0000256" key="1">
    <source>
        <dbReference type="SAM" id="MobiDB-lite"/>
    </source>
</evidence>
<dbReference type="SUPFAM" id="SSF89009">
    <property type="entry name" value="GAT-like domain"/>
    <property type="match status" value="1"/>
</dbReference>
<proteinExistence type="predicted"/>
<dbReference type="AlphaFoldDB" id="A0A0F4Z7P9"/>
<comment type="caution">
    <text evidence="3">The sequence shown here is derived from an EMBL/GenBank/DDBJ whole genome shotgun (WGS) entry which is preliminary data.</text>
</comment>
<accession>A0A0F4Z7P9</accession>
<keyword evidence="4" id="KW-1185">Reference proteome</keyword>
<dbReference type="EMBL" id="LAEV01002213">
    <property type="protein sequence ID" value="KKA26355.1"/>
    <property type="molecule type" value="Genomic_DNA"/>
</dbReference>
<sequence length="474" mass="51208">MKAVKSTGFGRVFGLRRKGPSEPQNVLPPLEIPEPIGSYPPGSVEALAINALVSSPSIFAPALDSQNPHTPKSSFCTNDATQADPDNDPAVFLPTIVESCESSPSASAEIAHLIGEFFGKPFQSHEQIQYKAVMVMRILIDNQGVTTFARNLDKSFATNAKMMLRSTKNQNARMLLIETMEKLDSLYPREGTQMPVAVSMWRREKEKYGHSAQYAYALYPQYYTQGAATAPHSAGNFLHGQGPVMQPSAPRRHDYFSREHSARHLPSPAELASRLEEARTSAKLLQQCVANSSPSDLLTDDLVKEFVSRCQSAAKSVQVYMAAENPAPDNATMESLIETNEQLQSALSTHQRAVLNARKSLGIDSNTKAPVPAAAPVSAATAGLVSPMSDVAPQSYTMGRLDTTVSQESAGQARGMGRPAEPVSAVSSEGDNPFRDPAPGQAAKGKGRATGYGVDDEEDLYDITPQRTRENAQR</sequence>
<dbReference type="CDD" id="cd21383">
    <property type="entry name" value="GAT_GGA_Tom1-like"/>
    <property type="match status" value="1"/>
</dbReference>
<feature type="compositionally biased region" description="Polar residues" evidence="1">
    <location>
        <begin position="64"/>
        <end position="81"/>
    </location>
</feature>